<reference evidence="7" key="1">
    <citation type="submission" date="2020-10" db="EMBL/GenBank/DDBJ databases">
        <authorList>
            <person name="Han B."/>
            <person name="Lu T."/>
            <person name="Zhao Q."/>
            <person name="Huang X."/>
            <person name="Zhao Y."/>
        </authorList>
    </citation>
    <scope>NUCLEOTIDE SEQUENCE</scope>
</reference>
<evidence type="ECO:0000259" key="4">
    <source>
        <dbReference type="Pfam" id="PF00931"/>
    </source>
</evidence>
<sequence>MAQIDLMEVAEATAVESAILWQVQTILEALLPTGELDAWLHGVGLAGAIGELKSEVERMETVINGVKGRAVGNKPLARSLARVKELMYDADDVDTWWMSSTLAGSSNRSKEVAAIEQEGMVGDGAEQVDASANTVDTQVRTSGSHPRKLYGRDTEKDYIMRVIEAAKSDIITLLPIVGIVGVGKTALAKLVYNDRHVKHQFEHIWVWVSNIFDEVRVIIEILDVITLNSHEGSPRTKESYEGVSNYTKLQEVLKNHMACQPKKFLLVLDDVNDSMDDSRWKDLLDALVAQRQCFLFCSIFPNGYLFHIDDLVYMWISSGFVKSIEVGQDYLNALVNSGFLEHVETKDSILHHQKYYVMCGIMHEFARLVSRAEFATMDGLECKEVLSTVRHFSILIDSVYHEDECGIILHNGKFEEKLKSIISLVRGLRTLILIGDYDSLFFQSFQTFICSLVNCAHLRYLKLENKWSNEALPISLSNFYHLKVLDARQPVIIDGMSDHVSIRKLVLTKGACCACSPSWSACLQTIRLEDRKGWEILPSLERLSFLTKLKLRNMLRVTELLIPSLKELVLIDMPKLERCFPNSVRDLNSSLRVLEIRRCWVLKAFPLFESCEKFEIEKSWLPNVSELTIHGCLRLMRLGIIVRTGQRCCKVTDCKEIEEACRAVTTLVNIQVIPTLVTRRMHVDMSKVHDRPHKYTPFFDGAIGAIDGTHIRINVDKVFHDDYINRHGWPSQNVVAVCDFDGWVTFLGVGMAGAVHDMRVLREAWMKPRFRHPPLDV</sequence>
<dbReference type="Proteomes" id="UP000604825">
    <property type="component" value="Unassembled WGS sequence"/>
</dbReference>
<dbReference type="InterPro" id="IPR044974">
    <property type="entry name" value="Disease_R_plants"/>
</dbReference>
<comment type="caution">
    <text evidence="7">The sequence shown here is derived from an EMBL/GenBank/DDBJ whole genome shotgun (WGS) entry which is preliminary data.</text>
</comment>
<dbReference type="InterPro" id="IPR002182">
    <property type="entry name" value="NB-ARC"/>
</dbReference>
<keyword evidence="8" id="KW-1185">Reference proteome</keyword>
<dbReference type="Gene3D" id="3.40.50.300">
    <property type="entry name" value="P-loop containing nucleotide triphosphate hydrolases"/>
    <property type="match status" value="1"/>
</dbReference>
<accession>A0A811RN81</accession>
<dbReference type="OrthoDB" id="689569at2759"/>
<evidence type="ECO:0000313" key="7">
    <source>
        <dbReference type="EMBL" id="CAD6271334.1"/>
    </source>
</evidence>
<protein>
    <recommendedName>
        <fullName evidence="9">NB-ARC domain-containing protein</fullName>
    </recommendedName>
</protein>
<dbReference type="InterPro" id="IPR058922">
    <property type="entry name" value="WHD_DRP"/>
</dbReference>
<evidence type="ECO:0008006" key="9">
    <source>
        <dbReference type="Google" id="ProtNLM"/>
    </source>
</evidence>
<dbReference type="PANTHER" id="PTHR23155">
    <property type="entry name" value="DISEASE RESISTANCE PROTEIN RP"/>
    <property type="match status" value="1"/>
</dbReference>
<evidence type="ECO:0000256" key="3">
    <source>
        <dbReference type="ARBA" id="ARBA00022821"/>
    </source>
</evidence>
<dbReference type="Pfam" id="PF13359">
    <property type="entry name" value="DDE_Tnp_4"/>
    <property type="match status" value="1"/>
</dbReference>
<evidence type="ECO:0000256" key="2">
    <source>
        <dbReference type="ARBA" id="ARBA00022723"/>
    </source>
</evidence>
<gene>
    <name evidence="7" type="ORF">NCGR_LOCUS54620</name>
</gene>
<dbReference type="Gene3D" id="3.80.10.10">
    <property type="entry name" value="Ribonuclease Inhibitor"/>
    <property type="match status" value="1"/>
</dbReference>
<feature type="domain" description="Disease resistance protein winged helix" evidence="6">
    <location>
        <begin position="299"/>
        <end position="366"/>
    </location>
</feature>
<name>A0A811RN81_9POAL</name>
<dbReference type="PANTHER" id="PTHR23155:SF1084">
    <property type="entry name" value="OS05G0414300 PROTEIN"/>
    <property type="match status" value="1"/>
</dbReference>
<dbReference type="PRINTS" id="PR00364">
    <property type="entry name" value="DISEASERSIST"/>
</dbReference>
<dbReference type="Pfam" id="PF00931">
    <property type="entry name" value="NB-ARC"/>
    <property type="match status" value="1"/>
</dbReference>
<feature type="domain" description="NB-ARC" evidence="4">
    <location>
        <begin position="168"/>
        <end position="287"/>
    </location>
</feature>
<dbReference type="GO" id="GO:0098542">
    <property type="term" value="P:defense response to other organism"/>
    <property type="evidence" value="ECO:0007669"/>
    <property type="project" value="TreeGrafter"/>
</dbReference>
<evidence type="ECO:0000259" key="5">
    <source>
        <dbReference type="Pfam" id="PF13359"/>
    </source>
</evidence>
<dbReference type="InterPro" id="IPR032675">
    <property type="entry name" value="LRR_dom_sf"/>
</dbReference>
<dbReference type="EMBL" id="CAJGYO010000016">
    <property type="protein sequence ID" value="CAD6271334.1"/>
    <property type="molecule type" value="Genomic_DNA"/>
</dbReference>
<keyword evidence="3" id="KW-0611">Plant defense</keyword>
<dbReference type="GO" id="GO:0046872">
    <property type="term" value="F:metal ion binding"/>
    <property type="evidence" value="ECO:0007669"/>
    <property type="project" value="UniProtKB-KW"/>
</dbReference>
<dbReference type="SUPFAM" id="SSF52540">
    <property type="entry name" value="P-loop containing nucleoside triphosphate hydrolases"/>
    <property type="match status" value="1"/>
</dbReference>
<evidence type="ECO:0000256" key="1">
    <source>
        <dbReference type="ARBA" id="ARBA00001968"/>
    </source>
</evidence>
<dbReference type="GO" id="GO:0043531">
    <property type="term" value="F:ADP binding"/>
    <property type="evidence" value="ECO:0007669"/>
    <property type="project" value="InterPro"/>
</dbReference>
<dbReference type="InterPro" id="IPR027417">
    <property type="entry name" value="P-loop_NTPase"/>
</dbReference>
<proteinExistence type="predicted"/>
<dbReference type="Pfam" id="PF23559">
    <property type="entry name" value="WHD_DRP"/>
    <property type="match status" value="1"/>
</dbReference>
<keyword evidence="2" id="KW-0479">Metal-binding</keyword>
<organism evidence="7 8">
    <name type="scientific">Miscanthus lutarioriparius</name>
    <dbReference type="NCBI Taxonomy" id="422564"/>
    <lineage>
        <taxon>Eukaryota</taxon>
        <taxon>Viridiplantae</taxon>
        <taxon>Streptophyta</taxon>
        <taxon>Embryophyta</taxon>
        <taxon>Tracheophyta</taxon>
        <taxon>Spermatophyta</taxon>
        <taxon>Magnoliopsida</taxon>
        <taxon>Liliopsida</taxon>
        <taxon>Poales</taxon>
        <taxon>Poaceae</taxon>
        <taxon>PACMAD clade</taxon>
        <taxon>Panicoideae</taxon>
        <taxon>Andropogonodae</taxon>
        <taxon>Andropogoneae</taxon>
        <taxon>Saccharinae</taxon>
        <taxon>Miscanthus</taxon>
    </lineage>
</organism>
<dbReference type="SUPFAM" id="SSF52058">
    <property type="entry name" value="L domain-like"/>
    <property type="match status" value="1"/>
</dbReference>
<comment type="cofactor">
    <cofactor evidence="1">
        <name>a divalent metal cation</name>
        <dbReference type="ChEBI" id="CHEBI:60240"/>
    </cofactor>
</comment>
<evidence type="ECO:0000313" key="8">
    <source>
        <dbReference type="Proteomes" id="UP000604825"/>
    </source>
</evidence>
<dbReference type="AlphaFoldDB" id="A0A811RN81"/>
<dbReference type="InterPro" id="IPR027806">
    <property type="entry name" value="HARBI1_dom"/>
</dbReference>
<evidence type="ECO:0000259" key="6">
    <source>
        <dbReference type="Pfam" id="PF23559"/>
    </source>
</evidence>
<feature type="domain" description="DDE Tnp4" evidence="5">
    <location>
        <begin position="706"/>
        <end position="763"/>
    </location>
</feature>